<dbReference type="PROSITE" id="PS50211">
    <property type="entry name" value="DENN"/>
    <property type="match status" value="1"/>
</dbReference>
<dbReference type="AlphaFoldDB" id="A0A7R9JWQ6"/>
<name>A0A7R9JWQ6_TIMGE</name>
<feature type="compositionally biased region" description="Acidic residues" evidence="1">
    <location>
        <begin position="421"/>
        <end position="431"/>
    </location>
</feature>
<feature type="region of interest" description="Disordered" evidence="1">
    <location>
        <begin position="244"/>
        <end position="280"/>
    </location>
</feature>
<protein>
    <recommendedName>
        <fullName evidence="2">UDENN domain-containing protein</fullName>
    </recommendedName>
</protein>
<dbReference type="PANTHER" id="PTHR13008">
    <property type="entry name" value="MAP-KINASE ACTIVATING DEATH DOMAIN PROTEIN MADD /DENN/AEX-3 C.ELEGANS"/>
    <property type="match status" value="1"/>
</dbReference>
<dbReference type="InterPro" id="IPR043153">
    <property type="entry name" value="DENN_C"/>
</dbReference>
<feature type="region of interest" description="Disordered" evidence="1">
    <location>
        <begin position="505"/>
        <end position="540"/>
    </location>
</feature>
<dbReference type="PANTHER" id="PTHR13008:SF7">
    <property type="entry name" value="MAP KINASE-ACTIVATING DEATH DOMAIN PROTEIN"/>
    <property type="match status" value="1"/>
</dbReference>
<dbReference type="EMBL" id="OE840669">
    <property type="protein sequence ID" value="CAD7591910.1"/>
    <property type="molecule type" value="Genomic_DNA"/>
</dbReference>
<reference evidence="3" key="1">
    <citation type="submission" date="2020-11" db="EMBL/GenBank/DDBJ databases">
        <authorList>
            <person name="Tran Van P."/>
        </authorList>
    </citation>
    <scope>NUCLEOTIDE SEQUENCE</scope>
</reference>
<feature type="region of interest" description="Disordered" evidence="1">
    <location>
        <begin position="50"/>
        <end position="128"/>
    </location>
</feature>
<feature type="compositionally biased region" description="Low complexity" evidence="1">
    <location>
        <begin position="523"/>
        <end position="537"/>
    </location>
</feature>
<organism evidence="3">
    <name type="scientific">Timema genevievae</name>
    <name type="common">Walking stick</name>
    <dbReference type="NCBI Taxonomy" id="629358"/>
    <lineage>
        <taxon>Eukaryota</taxon>
        <taxon>Metazoa</taxon>
        <taxon>Ecdysozoa</taxon>
        <taxon>Arthropoda</taxon>
        <taxon>Hexapoda</taxon>
        <taxon>Insecta</taxon>
        <taxon>Pterygota</taxon>
        <taxon>Neoptera</taxon>
        <taxon>Polyneoptera</taxon>
        <taxon>Phasmatodea</taxon>
        <taxon>Timematodea</taxon>
        <taxon>Timematoidea</taxon>
        <taxon>Timematidae</taxon>
        <taxon>Timema</taxon>
    </lineage>
</organism>
<evidence type="ECO:0000313" key="3">
    <source>
        <dbReference type="EMBL" id="CAD7591910.1"/>
    </source>
</evidence>
<dbReference type="InterPro" id="IPR037516">
    <property type="entry name" value="Tripartite_DENN"/>
</dbReference>
<sequence>MTSLTKQDVGFEDIDQANVDELLQSHSTELTNEDLLEMENGIEDEEHSVTFTTVGAVRQEPSREQELTVPGPSREQELTVPGPSREQELTVPGPSREQEPTIQGPSRELEPTVQGLSREQDSDNPDLTDSLANALVALSSTAEDGEIELLLAPTPFVIGIPASFLMYKKNFRLPDDIWLVDLDSNKITPPTGISDDLPSLPEPEGTILKNHLKQALSSMSMAANIVSSSDPTPHLLTGQLRRDIPAPAYPAPRPPPSQGRRESLVPGDSHPHPNPPSNTFNPFIYGNDVDSVDVATRVAMVRFFNSQNLLANFAEHTRTLRLYPRPVVAFQINSFLRSRPRSSHFLNKFARTQAVEFLAEWSLTPSNVAFLRVHTGVFDPTLIGDKSKWYAHTLEPIRFIVWDESSSLSGALRSLKQQEQPTDESGSDSEGAESTSSSYSSLSDFVSEMVSSDLSPSEYCPIGFPGSTSHHEGGEVYSRTIAPTHMCLSSSLDPRSVYHPPMALQLPGSAMESPAETSRPESPHSTSSSHSDLSSPSFNRDSELEFAARLRGEETLPALKADAVVSRETIGL</sequence>
<evidence type="ECO:0000256" key="1">
    <source>
        <dbReference type="SAM" id="MobiDB-lite"/>
    </source>
</evidence>
<dbReference type="GO" id="GO:0005829">
    <property type="term" value="C:cytosol"/>
    <property type="evidence" value="ECO:0007669"/>
    <property type="project" value="TreeGrafter"/>
</dbReference>
<feature type="region of interest" description="Disordered" evidence="1">
    <location>
        <begin position="412"/>
        <end position="439"/>
    </location>
</feature>
<dbReference type="InterPro" id="IPR005112">
    <property type="entry name" value="dDENN_dom"/>
</dbReference>
<accession>A0A7R9JWQ6</accession>
<feature type="domain" description="UDENN" evidence="2">
    <location>
        <begin position="1"/>
        <end position="369"/>
    </location>
</feature>
<dbReference type="GO" id="GO:0032483">
    <property type="term" value="P:regulation of Rab protein signal transduction"/>
    <property type="evidence" value="ECO:0007669"/>
    <property type="project" value="TreeGrafter"/>
</dbReference>
<proteinExistence type="predicted"/>
<dbReference type="SMART" id="SM00801">
    <property type="entry name" value="dDENN"/>
    <property type="match status" value="1"/>
</dbReference>
<evidence type="ECO:0000259" key="2">
    <source>
        <dbReference type="PROSITE" id="PS50211"/>
    </source>
</evidence>
<feature type="compositionally biased region" description="Pro residues" evidence="1">
    <location>
        <begin position="247"/>
        <end position="257"/>
    </location>
</feature>
<dbReference type="InterPro" id="IPR039980">
    <property type="entry name" value="MADD"/>
</dbReference>
<gene>
    <name evidence="3" type="ORF">TGEB3V08_LOCUS4738</name>
</gene>
<dbReference type="GO" id="GO:0042981">
    <property type="term" value="P:regulation of apoptotic process"/>
    <property type="evidence" value="ECO:0007669"/>
    <property type="project" value="TreeGrafter"/>
</dbReference>
<dbReference type="GO" id="GO:0005085">
    <property type="term" value="F:guanyl-nucleotide exchange factor activity"/>
    <property type="evidence" value="ECO:0007669"/>
    <property type="project" value="TreeGrafter"/>
</dbReference>
<dbReference type="Gene3D" id="3.40.50.11500">
    <property type="match status" value="1"/>
</dbReference>